<keyword evidence="6 8" id="KW-0472">Membrane</keyword>
<dbReference type="GO" id="GO:0046961">
    <property type="term" value="F:proton-transporting ATPase activity, rotational mechanism"/>
    <property type="evidence" value="ECO:0007669"/>
    <property type="project" value="InterPro"/>
</dbReference>
<name>A0A8J7WBA8_9EURY</name>
<comment type="subcellular location">
    <subcellularLocation>
        <location evidence="8">Cell membrane</location>
        <topology evidence="8">Peripheral membrane protein</topology>
    </subcellularLocation>
</comment>
<comment type="subunit">
    <text evidence="8">Has multiple subunits with at least A(3), B(3), C, D, E, F, H, I and proteolipid K(x).</text>
</comment>
<dbReference type="SUPFAM" id="SSF160527">
    <property type="entry name" value="V-type ATPase subunit E-like"/>
    <property type="match status" value="1"/>
</dbReference>
<dbReference type="GO" id="GO:0046933">
    <property type="term" value="F:proton-transporting ATP synthase activity, rotational mechanism"/>
    <property type="evidence" value="ECO:0007669"/>
    <property type="project" value="UniProtKB-UniRule"/>
</dbReference>
<reference evidence="9" key="1">
    <citation type="submission" date="2014-12" db="EMBL/GenBank/DDBJ databases">
        <authorList>
            <person name="Huang H.-H."/>
            <person name="Chen S.-C."/>
            <person name="Lai M.-C."/>
        </authorList>
    </citation>
    <scope>NUCLEOTIDE SEQUENCE</scope>
    <source>
        <strain evidence="9">K1F9705b</strain>
    </source>
</reference>
<dbReference type="AlphaFoldDB" id="A0A8J7WBA8"/>
<dbReference type="HAMAP" id="MF_00311">
    <property type="entry name" value="ATP_synth_E_arch"/>
    <property type="match status" value="1"/>
</dbReference>
<keyword evidence="2 8" id="KW-0813">Transport</keyword>
<dbReference type="EMBL" id="JWHL01000014">
    <property type="protein sequence ID" value="MBR1369547.1"/>
    <property type="molecule type" value="Genomic_DNA"/>
</dbReference>
<dbReference type="RefSeq" id="WP_211531260.1">
    <property type="nucleotide sequence ID" value="NZ_JWHL01000014.1"/>
</dbReference>
<dbReference type="InterPro" id="IPR002842">
    <property type="entry name" value="ATPase_V1_Esu"/>
</dbReference>
<comment type="similarity">
    <text evidence="1 8">Belongs to the V-ATPase E subunit family.</text>
</comment>
<sequence>MGLEVVAEEIREKGQREATAIRNEANEEAQRIIAAAAEKALLIKQDAETEIERQIGQMMAQEISAANLLVKREVLNAQKEMLDEIYNETKVAISELSETAHAKAVRELLKAIVKEIKEGRVFCNSRDKQAVEAALSELKTLSGYSFGGVIDIDGGVVVKSADDQLTIDLSYQTFLDEVWESGLKDASDILFG</sequence>
<accession>A0A8J7WBA8</accession>
<keyword evidence="10" id="KW-1185">Reference proteome</keyword>
<keyword evidence="7 8" id="KW-0066">ATP synthesis</keyword>
<keyword evidence="3 8" id="KW-1003">Cell membrane</keyword>
<comment type="caution">
    <text evidence="9">The sequence shown here is derived from an EMBL/GenBank/DDBJ whole genome shotgun (WGS) entry which is preliminary data.</text>
</comment>
<evidence type="ECO:0000313" key="10">
    <source>
        <dbReference type="Proteomes" id="UP000730161"/>
    </source>
</evidence>
<proteinExistence type="inferred from homology"/>
<dbReference type="OrthoDB" id="4691at2157"/>
<dbReference type="Proteomes" id="UP000730161">
    <property type="component" value="Unassembled WGS sequence"/>
</dbReference>
<dbReference type="GO" id="GO:0005886">
    <property type="term" value="C:plasma membrane"/>
    <property type="evidence" value="ECO:0007669"/>
    <property type="project" value="UniProtKB-SubCell"/>
</dbReference>
<evidence type="ECO:0000256" key="1">
    <source>
        <dbReference type="ARBA" id="ARBA00005901"/>
    </source>
</evidence>
<evidence type="ECO:0000256" key="7">
    <source>
        <dbReference type="ARBA" id="ARBA00023310"/>
    </source>
</evidence>
<organism evidence="9 10">
    <name type="scientific">Methanocalculus chunghsingensis</name>
    <dbReference type="NCBI Taxonomy" id="156457"/>
    <lineage>
        <taxon>Archaea</taxon>
        <taxon>Methanobacteriati</taxon>
        <taxon>Methanobacteriota</taxon>
        <taxon>Stenosarchaea group</taxon>
        <taxon>Methanomicrobia</taxon>
        <taxon>Methanomicrobiales</taxon>
        <taxon>Methanocalculaceae</taxon>
        <taxon>Methanocalculus</taxon>
    </lineage>
</organism>
<protein>
    <recommendedName>
        <fullName evidence="8">A-type ATP synthase subunit E</fullName>
    </recommendedName>
</protein>
<evidence type="ECO:0000256" key="3">
    <source>
        <dbReference type="ARBA" id="ARBA00022475"/>
    </source>
</evidence>
<evidence type="ECO:0000256" key="2">
    <source>
        <dbReference type="ARBA" id="ARBA00022448"/>
    </source>
</evidence>
<keyword evidence="5 8" id="KW-0406">Ion transport</keyword>
<dbReference type="GO" id="GO:0005524">
    <property type="term" value="F:ATP binding"/>
    <property type="evidence" value="ECO:0007669"/>
    <property type="project" value="UniProtKB-UniRule"/>
</dbReference>
<keyword evidence="4 8" id="KW-0375">Hydrogen ion transport</keyword>
<evidence type="ECO:0000256" key="4">
    <source>
        <dbReference type="ARBA" id="ARBA00022781"/>
    </source>
</evidence>
<dbReference type="InterPro" id="IPR038495">
    <property type="entry name" value="ATPase_E_C"/>
</dbReference>
<evidence type="ECO:0000256" key="6">
    <source>
        <dbReference type="ARBA" id="ARBA00023136"/>
    </source>
</evidence>
<gene>
    <name evidence="8" type="primary">atpE</name>
    <name evidence="9" type="ORF">RJ53_08630</name>
</gene>
<dbReference type="Gene3D" id="1.20.5.620">
    <property type="entry name" value="F1F0 ATP synthase subunit B, membrane domain"/>
    <property type="match status" value="1"/>
</dbReference>
<dbReference type="GO" id="GO:0042777">
    <property type="term" value="P:proton motive force-driven plasma membrane ATP synthesis"/>
    <property type="evidence" value="ECO:0007669"/>
    <property type="project" value="UniProtKB-UniRule"/>
</dbReference>
<evidence type="ECO:0000313" key="9">
    <source>
        <dbReference type="EMBL" id="MBR1369547.1"/>
    </source>
</evidence>
<evidence type="ECO:0000256" key="5">
    <source>
        <dbReference type="ARBA" id="ARBA00023065"/>
    </source>
</evidence>
<dbReference type="Pfam" id="PF01991">
    <property type="entry name" value="vATP-synt_E"/>
    <property type="match status" value="1"/>
</dbReference>
<dbReference type="Gene3D" id="3.30.2320.30">
    <property type="entry name" value="ATP synthase, E subunit, C-terminal"/>
    <property type="match status" value="1"/>
</dbReference>
<evidence type="ECO:0000256" key="8">
    <source>
        <dbReference type="HAMAP-Rule" id="MF_00311"/>
    </source>
</evidence>
<dbReference type="GO" id="GO:0033178">
    <property type="term" value="C:proton-transporting two-sector ATPase complex, catalytic domain"/>
    <property type="evidence" value="ECO:0007669"/>
    <property type="project" value="InterPro"/>
</dbReference>
<comment type="function">
    <text evidence="8">Component of the A-type ATP synthase that produces ATP from ADP in the presence of a proton gradient across the membrane.</text>
</comment>